<evidence type="ECO:0000256" key="1">
    <source>
        <dbReference type="ARBA" id="ARBA00022714"/>
    </source>
</evidence>
<name>A0A1W1ZME3_9MICO</name>
<evidence type="ECO:0000256" key="4">
    <source>
        <dbReference type="ARBA" id="ARBA00023004"/>
    </source>
</evidence>
<dbReference type="InterPro" id="IPR051452">
    <property type="entry name" value="Diverse_Oxidoreductases"/>
</dbReference>
<keyword evidence="5" id="KW-0411">Iron-sulfur</keyword>
<dbReference type="InterPro" id="IPR012675">
    <property type="entry name" value="Beta-grasp_dom_sf"/>
</dbReference>
<dbReference type="Gene3D" id="3.10.20.30">
    <property type="match status" value="1"/>
</dbReference>
<dbReference type="SUPFAM" id="SSF55961">
    <property type="entry name" value="Bet v1-like"/>
    <property type="match status" value="1"/>
</dbReference>
<dbReference type="Gene3D" id="1.10.150.120">
    <property type="entry name" value="[2Fe-2S]-binding domain"/>
    <property type="match status" value="1"/>
</dbReference>
<dbReference type="Pfam" id="PF01799">
    <property type="entry name" value="Fer2_2"/>
    <property type="match status" value="1"/>
</dbReference>
<dbReference type="PANTHER" id="PTHR44379">
    <property type="entry name" value="OXIDOREDUCTASE WITH IRON-SULFUR SUBUNIT"/>
    <property type="match status" value="1"/>
</dbReference>
<dbReference type="PROSITE" id="PS51085">
    <property type="entry name" value="2FE2S_FER_2"/>
    <property type="match status" value="1"/>
</dbReference>
<keyword evidence="2" id="KW-0479">Metal-binding</keyword>
<gene>
    <name evidence="9" type="ORF">SAMN06296429_10472</name>
</gene>
<dbReference type="RefSeq" id="WP_084450211.1">
    <property type="nucleotide sequence ID" value="NZ_FWXN01000004.1"/>
</dbReference>
<evidence type="ECO:0000256" key="5">
    <source>
        <dbReference type="ARBA" id="ARBA00023014"/>
    </source>
</evidence>
<dbReference type="PROSITE" id="PS00197">
    <property type="entry name" value="2FE2S_FER_1"/>
    <property type="match status" value="1"/>
</dbReference>
<dbReference type="InterPro" id="IPR010419">
    <property type="entry name" value="CO_DH_gsu"/>
</dbReference>
<evidence type="ECO:0000256" key="7">
    <source>
        <dbReference type="SAM" id="MobiDB-lite"/>
    </source>
</evidence>
<dbReference type="OrthoDB" id="9758509at2"/>
<dbReference type="CDD" id="cd07823">
    <property type="entry name" value="SRPBCC_5"/>
    <property type="match status" value="1"/>
</dbReference>
<reference evidence="9 10" key="1">
    <citation type="submission" date="2017-04" db="EMBL/GenBank/DDBJ databases">
        <authorList>
            <person name="Afonso C.L."/>
            <person name="Miller P.J."/>
            <person name="Scott M.A."/>
            <person name="Spackman E."/>
            <person name="Goraichik I."/>
            <person name="Dimitrov K.M."/>
            <person name="Suarez D.L."/>
            <person name="Swayne D.E."/>
        </authorList>
    </citation>
    <scope>NUCLEOTIDE SEQUENCE [LARGE SCALE GENOMIC DNA]</scope>
    <source>
        <strain evidence="9 10">CGMCC 1.12511</strain>
    </source>
</reference>
<dbReference type="PANTHER" id="PTHR44379:SF5">
    <property type="entry name" value="OXIDOREDUCTASE WITH IRON-SULFUR SUBUNIT"/>
    <property type="match status" value="1"/>
</dbReference>
<dbReference type="Gene3D" id="3.30.530.20">
    <property type="match status" value="1"/>
</dbReference>
<dbReference type="SUPFAM" id="SSF47741">
    <property type="entry name" value="CO dehydrogenase ISP C-domain like"/>
    <property type="match status" value="1"/>
</dbReference>
<proteinExistence type="predicted"/>
<dbReference type="GO" id="GO:0016491">
    <property type="term" value="F:oxidoreductase activity"/>
    <property type="evidence" value="ECO:0007669"/>
    <property type="project" value="UniProtKB-KW"/>
</dbReference>
<dbReference type="EMBL" id="FWXN01000004">
    <property type="protein sequence ID" value="SMC49392.1"/>
    <property type="molecule type" value="Genomic_DNA"/>
</dbReference>
<dbReference type="InterPro" id="IPR036010">
    <property type="entry name" value="2Fe-2S_ferredoxin-like_sf"/>
</dbReference>
<evidence type="ECO:0000259" key="8">
    <source>
        <dbReference type="PROSITE" id="PS51085"/>
    </source>
</evidence>
<dbReference type="InterPro" id="IPR023393">
    <property type="entry name" value="START-like_dom_sf"/>
</dbReference>
<keyword evidence="4" id="KW-0408">Iron</keyword>
<evidence type="ECO:0000256" key="3">
    <source>
        <dbReference type="ARBA" id="ARBA00023002"/>
    </source>
</evidence>
<dbReference type="Pfam" id="PF00111">
    <property type="entry name" value="Fer2"/>
    <property type="match status" value="1"/>
</dbReference>
<evidence type="ECO:0000313" key="9">
    <source>
        <dbReference type="EMBL" id="SMC49392.1"/>
    </source>
</evidence>
<organism evidence="9 10">
    <name type="scientific">Janibacter indicus</name>
    <dbReference type="NCBI Taxonomy" id="857417"/>
    <lineage>
        <taxon>Bacteria</taxon>
        <taxon>Bacillati</taxon>
        <taxon>Actinomycetota</taxon>
        <taxon>Actinomycetes</taxon>
        <taxon>Micrococcales</taxon>
        <taxon>Intrasporangiaceae</taxon>
        <taxon>Janibacter</taxon>
    </lineage>
</organism>
<dbReference type="InterPro" id="IPR001041">
    <property type="entry name" value="2Fe-2S_ferredoxin-type"/>
</dbReference>
<dbReference type="InterPro" id="IPR036884">
    <property type="entry name" value="2Fe-2S-bd_dom_sf"/>
</dbReference>
<sequence length="417" mass="44592">MTELRERALAPLRRHRRRRGHQTPGVRCAADELMRVDFIINGRPATVHVAPRVTLADALRDHLGLTGTHLGCEHGVCGLCTVLVDGDAARACLMLACQVDGSEVLTVEGMGTPSDLHPLQESFGSHHALQCGFCTPGQIMSAYDLLKTDEQPSEEELPDQLSGVLCRCTGYRNIVDAVADVARKYPDGVPGPRNCAQPEPRLPRATLGGAGEPMELEQANTGGRAEISVPSGEPTAVVTVDTAADEPIDRIWSIIESTSTLAACLPGAEIIEDFGDDQYKGRMRVSLGPVRLAFLGDVRIVERDEETHRVKVIGQAADASSGDVAAVVDLVAEPQGDGRTALRATAELHMAGRIAQFGRGLVNDVSRDMFQQFASNIEAAARGEAPTEAAPASALSMVMALIRSRVAALVRLFSRRN</sequence>
<comment type="pathway">
    <text evidence="6">Alkaloid degradation; nicotine degradation.</text>
</comment>
<dbReference type="InterPro" id="IPR002888">
    <property type="entry name" value="2Fe-2S-bd"/>
</dbReference>
<dbReference type="FunFam" id="3.10.20.30:FF:000020">
    <property type="entry name" value="Xanthine dehydrogenase iron-sulfur subunit"/>
    <property type="match status" value="1"/>
</dbReference>
<dbReference type="InterPro" id="IPR006058">
    <property type="entry name" value="2Fe2S_fd_BS"/>
</dbReference>
<feature type="region of interest" description="Disordered" evidence="7">
    <location>
        <begin position="189"/>
        <end position="210"/>
    </location>
</feature>
<dbReference type="SUPFAM" id="SSF54292">
    <property type="entry name" value="2Fe-2S ferredoxin-like"/>
    <property type="match status" value="1"/>
</dbReference>
<keyword evidence="1" id="KW-0001">2Fe-2S</keyword>
<evidence type="ECO:0000256" key="6">
    <source>
        <dbReference type="ARBA" id="ARBA00060707"/>
    </source>
</evidence>
<evidence type="ECO:0000256" key="2">
    <source>
        <dbReference type="ARBA" id="ARBA00022723"/>
    </source>
</evidence>
<feature type="domain" description="2Fe-2S ferredoxin-type" evidence="8">
    <location>
        <begin position="34"/>
        <end position="110"/>
    </location>
</feature>
<dbReference type="GO" id="GO:0051537">
    <property type="term" value="F:2 iron, 2 sulfur cluster binding"/>
    <property type="evidence" value="ECO:0007669"/>
    <property type="project" value="UniProtKB-KW"/>
</dbReference>
<keyword evidence="3" id="KW-0560">Oxidoreductase</keyword>
<dbReference type="Proteomes" id="UP000192634">
    <property type="component" value="Unassembled WGS sequence"/>
</dbReference>
<accession>A0A1W1ZME3</accession>
<dbReference type="GO" id="GO:0046872">
    <property type="term" value="F:metal ion binding"/>
    <property type="evidence" value="ECO:0007669"/>
    <property type="project" value="UniProtKB-KW"/>
</dbReference>
<protein>
    <submittedName>
        <fullName evidence="9">Carbon-monoxide dehydrogenase small subunit</fullName>
    </submittedName>
</protein>
<dbReference type="AlphaFoldDB" id="A0A1W1ZME3"/>
<dbReference type="CDD" id="cd00207">
    <property type="entry name" value="fer2"/>
    <property type="match status" value="1"/>
</dbReference>
<dbReference type="Pfam" id="PF06240">
    <property type="entry name" value="COXG"/>
    <property type="match status" value="1"/>
</dbReference>
<evidence type="ECO:0000313" key="10">
    <source>
        <dbReference type="Proteomes" id="UP000192634"/>
    </source>
</evidence>